<gene>
    <name evidence="1" type="ORF">B296_00032011</name>
</gene>
<dbReference type="EMBL" id="AMZH03012089">
    <property type="protein sequence ID" value="RRT51701.1"/>
    <property type="molecule type" value="Genomic_DNA"/>
</dbReference>
<comment type="caution">
    <text evidence="1">The sequence shown here is derived from an EMBL/GenBank/DDBJ whole genome shotgun (WGS) entry which is preliminary data.</text>
</comment>
<evidence type="ECO:0000313" key="1">
    <source>
        <dbReference type="EMBL" id="RRT51701.1"/>
    </source>
</evidence>
<name>A0A426YIW1_ENSVE</name>
<proteinExistence type="predicted"/>
<accession>A0A426YIW1</accession>
<evidence type="ECO:0000313" key="2">
    <source>
        <dbReference type="Proteomes" id="UP000287651"/>
    </source>
</evidence>
<sequence length="102" mass="11659">MPVYNCLWGYREEEKKNSTGRSDGGRWTATESHVETFPLGLSSTDASRETVKSHDYDLLWFVFPGKDTTFALSKLCVRLCLHSSGVIAAKFNYHPVLYWHIT</sequence>
<organism evidence="1 2">
    <name type="scientific">Ensete ventricosum</name>
    <name type="common">Abyssinian banana</name>
    <name type="synonym">Musa ensete</name>
    <dbReference type="NCBI Taxonomy" id="4639"/>
    <lineage>
        <taxon>Eukaryota</taxon>
        <taxon>Viridiplantae</taxon>
        <taxon>Streptophyta</taxon>
        <taxon>Embryophyta</taxon>
        <taxon>Tracheophyta</taxon>
        <taxon>Spermatophyta</taxon>
        <taxon>Magnoliopsida</taxon>
        <taxon>Liliopsida</taxon>
        <taxon>Zingiberales</taxon>
        <taxon>Musaceae</taxon>
        <taxon>Ensete</taxon>
    </lineage>
</organism>
<dbReference type="Proteomes" id="UP000287651">
    <property type="component" value="Unassembled WGS sequence"/>
</dbReference>
<reference evidence="1 2" key="1">
    <citation type="journal article" date="2014" name="Agronomy (Basel)">
        <title>A Draft Genome Sequence for Ensete ventricosum, the Drought-Tolerant Tree Against Hunger.</title>
        <authorList>
            <person name="Harrison J."/>
            <person name="Moore K.A."/>
            <person name="Paszkiewicz K."/>
            <person name="Jones T."/>
            <person name="Grant M."/>
            <person name="Ambacheew D."/>
            <person name="Muzemil S."/>
            <person name="Studholme D.J."/>
        </authorList>
    </citation>
    <scope>NUCLEOTIDE SEQUENCE [LARGE SCALE GENOMIC DNA]</scope>
</reference>
<protein>
    <submittedName>
        <fullName evidence="1">Uncharacterized protein</fullName>
    </submittedName>
</protein>
<dbReference type="AlphaFoldDB" id="A0A426YIW1"/>